<comment type="caution">
    <text evidence="3">The sequence shown here is derived from an EMBL/GenBank/DDBJ whole genome shotgun (WGS) entry which is preliminary data.</text>
</comment>
<dbReference type="SUPFAM" id="SSF48452">
    <property type="entry name" value="TPR-like"/>
    <property type="match status" value="1"/>
</dbReference>
<organism evidence="3 4">
    <name type="scientific">Roseisolibacter agri</name>
    <dbReference type="NCBI Taxonomy" id="2014610"/>
    <lineage>
        <taxon>Bacteria</taxon>
        <taxon>Pseudomonadati</taxon>
        <taxon>Gemmatimonadota</taxon>
        <taxon>Gemmatimonadia</taxon>
        <taxon>Gemmatimonadales</taxon>
        <taxon>Gemmatimonadaceae</taxon>
        <taxon>Roseisolibacter</taxon>
    </lineage>
</organism>
<dbReference type="EMBL" id="BRXS01000004">
    <property type="protein sequence ID" value="GLC26571.1"/>
    <property type="molecule type" value="Genomic_DNA"/>
</dbReference>
<feature type="chain" id="PRO_5041283856" description="Tetratricopeptide repeat protein" evidence="2">
    <location>
        <begin position="22"/>
        <end position="867"/>
    </location>
</feature>
<dbReference type="InterPro" id="IPR011990">
    <property type="entry name" value="TPR-like_helical_dom_sf"/>
</dbReference>
<proteinExistence type="predicted"/>
<dbReference type="InterPro" id="IPR025738">
    <property type="entry name" value="BatD"/>
</dbReference>
<feature type="signal peptide" evidence="2">
    <location>
        <begin position="1"/>
        <end position="21"/>
    </location>
</feature>
<dbReference type="Proteomes" id="UP001161325">
    <property type="component" value="Unassembled WGS sequence"/>
</dbReference>
<evidence type="ECO:0000313" key="3">
    <source>
        <dbReference type="EMBL" id="GLC26571.1"/>
    </source>
</evidence>
<name>A0AA37QCW7_9BACT</name>
<evidence type="ECO:0000256" key="2">
    <source>
        <dbReference type="SAM" id="SignalP"/>
    </source>
</evidence>
<dbReference type="PANTHER" id="PTHR40940">
    <property type="entry name" value="PROTEIN BATD-RELATED"/>
    <property type="match status" value="1"/>
</dbReference>
<dbReference type="PANTHER" id="PTHR40940:SF2">
    <property type="entry name" value="BATD"/>
    <property type="match status" value="1"/>
</dbReference>
<evidence type="ECO:0000256" key="1">
    <source>
        <dbReference type="PROSITE-ProRule" id="PRU00339"/>
    </source>
</evidence>
<gene>
    <name evidence="3" type="ORF">rosag_30840</name>
</gene>
<dbReference type="Gene3D" id="1.25.40.10">
    <property type="entry name" value="Tetratricopeptide repeat domain"/>
    <property type="match status" value="1"/>
</dbReference>
<keyword evidence="1" id="KW-0802">TPR repeat</keyword>
<dbReference type="InterPro" id="IPR019734">
    <property type="entry name" value="TPR_rpt"/>
</dbReference>
<evidence type="ECO:0000313" key="4">
    <source>
        <dbReference type="Proteomes" id="UP001161325"/>
    </source>
</evidence>
<dbReference type="RefSeq" id="WP_284351021.1">
    <property type="nucleotide sequence ID" value="NZ_BRXS01000004.1"/>
</dbReference>
<keyword evidence="4" id="KW-1185">Reference proteome</keyword>
<evidence type="ECO:0008006" key="5">
    <source>
        <dbReference type="Google" id="ProtNLM"/>
    </source>
</evidence>
<sequence length="867" mass="92003">MALLSAAAALALRWLAQVTVAVSAPAEVAPRDPVLVKVEVTAPAGRDVRLVPPSFEPMRVLSSMRVAAVDSTPPGGTYLRAPWQVVEWRYVLAVPEGVRGKHAFAPFVAEVGGRGLRPTAARSRNWALSVRTPVQPAATPSIVERTPRTSRQGIAFHAQVGPDTVYVGQQATYQIAVFLDDDVRQRLRRNPEFVPPELRGLLAYDLPAGRASLRGRIIDGRRFDVHVFQRAVFPVAPGRVLIPPASLTYSLPQSSGFFSREETFSTKSEAVRLVAIEPPAEGRPGDWTGAVGDLRATARLDSSAARVGDPVVLTLRVEGRGNVKLLPRPTLQIPWATAVEGEERVELDSSALAVRGAKEFDWIITPRGAGDREVPAIRYAFFDPSARRYDVALSPALTLHVLPGTLAGAPDAEGRPTGAPRLTIRERFTGPSRTPLPSQPVFWLLVAAVPLPALVVSVLRGTPRRPAGTPEPPARRLRTMADTSARITPDVVRRAFVTAVRDRLALGPDAFAAPATLVHRLRRCGVTVEGARAAGDALHALDRAAFGVAHGVAPAPDVDLARLAWTTYQRLDAEGCGVADAGRGRAGDRALASRLGLVLLIGGALTGAVATSGNAAARQPVADTTAADLTVLQRQRAERPDVEGPDSGLAGAARAFDRGVQAYHADRLVDARAAFEAAVLSAPRAADAWANLGTTAWVQGDTVAATVGWQRALRLSPLSSDVRDRLELLPTAQDGWIGGVPPIPPDAAAVAGLLCWLAAGASVLMRLRPRAPRALTTLAWPAAATAVGMLAVSVHLSDRAIARDLGVVRRDGPLRAEPALGAEQAAPLHVSDVARVVARQNAWARVRLDGDREGWVEADRLVPLAAP</sequence>
<protein>
    <recommendedName>
        <fullName evidence="5">Tetratricopeptide repeat protein</fullName>
    </recommendedName>
</protein>
<dbReference type="PROSITE" id="PS50005">
    <property type="entry name" value="TPR"/>
    <property type="match status" value="1"/>
</dbReference>
<reference evidence="3" key="1">
    <citation type="submission" date="2022-08" db="EMBL/GenBank/DDBJ databases">
        <title>Draft genome sequencing of Roseisolibacter agri AW1220.</title>
        <authorList>
            <person name="Tobiishi Y."/>
            <person name="Tonouchi A."/>
        </authorList>
    </citation>
    <scope>NUCLEOTIDE SEQUENCE</scope>
    <source>
        <strain evidence="3">AW1220</strain>
    </source>
</reference>
<keyword evidence="2" id="KW-0732">Signal</keyword>
<feature type="repeat" description="TPR" evidence="1">
    <location>
        <begin position="686"/>
        <end position="719"/>
    </location>
</feature>
<dbReference type="AlphaFoldDB" id="A0AA37QCW7"/>
<accession>A0AA37QCW7</accession>